<dbReference type="NCBIfam" id="NF002616">
    <property type="entry name" value="PRK02268.1-2"/>
    <property type="match status" value="1"/>
</dbReference>
<keyword evidence="4" id="KW-1185">Reference proteome</keyword>
<gene>
    <name evidence="3" type="ORF">FHS48_003037</name>
</gene>
<dbReference type="SUPFAM" id="SSF88697">
    <property type="entry name" value="PUA domain-like"/>
    <property type="match status" value="1"/>
</dbReference>
<accession>A0A7W9ZHJ6</accession>
<comment type="caution">
    <text evidence="3">The sequence shown here is derived from an EMBL/GenBank/DDBJ whole genome shotgun (WGS) entry which is preliminary data.</text>
</comment>
<proteinExistence type="inferred from homology"/>
<reference evidence="3 4" key="1">
    <citation type="submission" date="2020-08" db="EMBL/GenBank/DDBJ databases">
        <title>Genomic Encyclopedia of Type Strains, Phase IV (KMG-IV): sequencing the most valuable type-strain genomes for metagenomic binning, comparative biology and taxonomic classification.</title>
        <authorList>
            <person name="Goeker M."/>
        </authorList>
    </citation>
    <scope>NUCLEOTIDE SEQUENCE [LARGE SCALE GENOMIC DNA]</scope>
    <source>
        <strain evidence="3 4">DSM 11590</strain>
    </source>
</reference>
<dbReference type="HAMAP" id="MF_00771">
    <property type="entry name" value="UPF0310"/>
    <property type="match status" value="1"/>
</dbReference>
<dbReference type="Proteomes" id="UP000544872">
    <property type="component" value="Unassembled WGS sequence"/>
</dbReference>
<dbReference type="InterPro" id="IPR015947">
    <property type="entry name" value="PUA-like_sf"/>
</dbReference>
<comment type="similarity">
    <text evidence="1">Belongs to the UPF0310 family.</text>
</comment>
<dbReference type="InterPro" id="IPR022996">
    <property type="entry name" value="UPF0310"/>
</dbReference>
<feature type="domain" description="EVE" evidence="2">
    <location>
        <begin position="26"/>
        <end position="156"/>
    </location>
</feature>
<evidence type="ECO:0000313" key="4">
    <source>
        <dbReference type="Proteomes" id="UP000544872"/>
    </source>
</evidence>
<dbReference type="InterPro" id="IPR002740">
    <property type="entry name" value="EVE_domain"/>
</dbReference>
<evidence type="ECO:0000313" key="3">
    <source>
        <dbReference type="EMBL" id="MBB6211596.1"/>
    </source>
</evidence>
<evidence type="ECO:0000256" key="1">
    <source>
        <dbReference type="HAMAP-Rule" id="MF_00771"/>
    </source>
</evidence>
<dbReference type="RefSeq" id="WP_184264514.1">
    <property type="nucleotide sequence ID" value="NZ_JACIIX010000012.1"/>
</dbReference>
<evidence type="ECO:0000259" key="2">
    <source>
        <dbReference type="Pfam" id="PF01878"/>
    </source>
</evidence>
<protein>
    <recommendedName>
        <fullName evidence="1">UPF0310 protein FHS48_003037</fullName>
    </recommendedName>
</protein>
<dbReference type="AlphaFoldDB" id="A0A7W9ZHJ6"/>
<dbReference type="Gene3D" id="3.10.590.10">
    <property type="entry name" value="ph1033 like domains"/>
    <property type="match status" value="1"/>
</dbReference>
<name>A0A7W9ZHJ6_NOVIT</name>
<dbReference type="Pfam" id="PF01878">
    <property type="entry name" value="EVE"/>
    <property type="match status" value="1"/>
</dbReference>
<organism evidence="3 4">
    <name type="scientific">Novispirillum itersonii</name>
    <name type="common">Aquaspirillum itersonii</name>
    <dbReference type="NCBI Taxonomy" id="189"/>
    <lineage>
        <taxon>Bacteria</taxon>
        <taxon>Pseudomonadati</taxon>
        <taxon>Pseudomonadota</taxon>
        <taxon>Alphaproteobacteria</taxon>
        <taxon>Rhodospirillales</taxon>
        <taxon>Novispirillaceae</taxon>
        <taxon>Novispirillum</taxon>
    </lineage>
</organism>
<dbReference type="CDD" id="cd21132">
    <property type="entry name" value="EVE-like"/>
    <property type="match status" value="1"/>
</dbReference>
<dbReference type="EMBL" id="JACIIX010000012">
    <property type="protein sequence ID" value="MBB6211596.1"/>
    <property type="molecule type" value="Genomic_DNA"/>
</dbReference>
<sequence>MTAQSTLFPLDTPFSTPQATPDGRKFWIGIVSAEHVRRGVAGGFAQVCHGKGGPLRRMRAGDGFAYYSPTEAFRGKEPLQAFTAIGTVRAGEPYLFDMGEGFVPYRRDIDWLPQVHTAPIRPLLPHLEFTAGRTHWGAPFRYGHFQVSAADFARIAGAMGATINTPFPG</sequence>